<dbReference type="SMART" id="SM00065">
    <property type="entry name" value="GAF"/>
    <property type="match status" value="1"/>
</dbReference>
<dbReference type="InterPro" id="IPR000160">
    <property type="entry name" value="GGDEF_dom"/>
</dbReference>
<protein>
    <submittedName>
        <fullName evidence="5">Diguanylate cyclase (GGDEF)-like protein/PAS domain S-box-containing protein</fullName>
    </submittedName>
</protein>
<feature type="domain" description="EAL" evidence="3">
    <location>
        <begin position="1248"/>
        <end position="1497"/>
    </location>
</feature>
<dbReference type="EMBL" id="JACIDZ010000013">
    <property type="protein sequence ID" value="MBB4123600.1"/>
    <property type="molecule type" value="Genomic_DNA"/>
</dbReference>
<dbReference type="CDD" id="cd01949">
    <property type="entry name" value="GGDEF"/>
    <property type="match status" value="1"/>
</dbReference>
<feature type="domain" description="PAS" evidence="1">
    <location>
        <begin position="300"/>
        <end position="370"/>
    </location>
</feature>
<dbReference type="SMART" id="SM00052">
    <property type="entry name" value="EAL"/>
    <property type="match status" value="1"/>
</dbReference>
<feature type="domain" description="PAC" evidence="2">
    <location>
        <begin position="760"/>
        <end position="813"/>
    </location>
</feature>
<dbReference type="PROSITE" id="PS50113">
    <property type="entry name" value="PAC"/>
    <property type="match status" value="7"/>
</dbReference>
<dbReference type="SUPFAM" id="SSF55781">
    <property type="entry name" value="GAF domain-like"/>
    <property type="match status" value="1"/>
</dbReference>
<dbReference type="NCBIfam" id="TIGR00254">
    <property type="entry name" value="GGDEF"/>
    <property type="match status" value="1"/>
</dbReference>
<feature type="domain" description="PAS" evidence="1">
    <location>
        <begin position="427"/>
        <end position="500"/>
    </location>
</feature>
<dbReference type="Pfam" id="PF13426">
    <property type="entry name" value="PAS_9"/>
    <property type="match status" value="2"/>
</dbReference>
<dbReference type="FunFam" id="3.30.70.270:FF:000001">
    <property type="entry name" value="Diguanylate cyclase domain protein"/>
    <property type="match status" value="1"/>
</dbReference>
<dbReference type="SMART" id="SM00091">
    <property type="entry name" value="PAS"/>
    <property type="match status" value="6"/>
</dbReference>
<name>A0A7W6KM23_9HYPH</name>
<reference evidence="5 6" key="1">
    <citation type="submission" date="2020-08" db="EMBL/GenBank/DDBJ databases">
        <title>Genomic Encyclopedia of Type Strains, Phase IV (KMG-IV): sequencing the most valuable type-strain genomes for metagenomic binning, comparative biology and taxonomic classification.</title>
        <authorList>
            <person name="Goeker M."/>
        </authorList>
    </citation>
    <scope>NUCLEOTIDE SEQUENCE [LARGE SCALE GENOMIC DNA]</scope>
    <source>
        <strain evidence="5 6">DSM 28101</strain>
    </source>
</reference>
<dbReference type="SUPFAM" id="SSF141868">
    <property type="entry name" value="EAL domain-like"/>
    <property type="match status" value="1"/>
</dbReference>
<dbReference type="InterPro" id="IPR003018">
    <property type="entry name" value="GAF"/>
</dbReference>
<dbReference type="InterPro" id="IPR052155">
    <property type="entry name" value="Biofilm_reg_signaling"/>
</dbReference>
<dbReference type="InterPro" id="IPR013655">
    <property type="entry name" value="PAS_fold_3"/>
</dbReference>
<dbReference type="SUPFAM" id="SSF55785">
    <property type="entry name" value="PYP-like sensor domain (PAS domain)"/>
    <property type="match status" value="7"/>
</dbReference>
<evidence type="ECO:0000259" key="4">
    <source>
        <dbReference type="PROSITE" id="PS50887"/>
    </source>
</evidence>
<accession>A0A7W6KM23</accession>
<dbReference type="InterPro" id="IPR000700">
    <property type="entry name" value="PAS-assoc_C"/>
</dbReference>
<evidence type="ECO:0000259" key="2">
    <source>
        <dbReference type="PROSITE" id="PS50113"/>
    </source>
</evidence>
<dbReference type="GO" id="GO:0006355">
    <property type="term" value="P:regulation of DNA-templated transcription"/>
    <property type="evidence" value="ECO:0007669"/>
    <property type="project" value="InterPro"/>
</dbReference>
<dbReference type="Gene3D" id="3.30.450.20">
    <property type="entry name" value="PAS domain"/>
    <property type="match status" value="7"/>
</dbReference>
<keyword evidence="6" id="KW-1185">Reference proteome</keyword>
<dbReference type="PANTHER" id="PTHR44757">
    <property type="entry name" value="DIGUANYLATE CYCLASE DGCP"/>
    <property type="match status" value="1"/>
</dbReference>
<dbReference type="SUPFAM" id="SSF55073">
    <property type="entry name" value="Nucleotide cyclase"/>
    <property type="match status" value="1"/>
</dbReference>
<feature type="domain" description="PAC" evidence="2">
    <location>
        <begin position="632"/>
        <end position="683"/>
    </location>
</feature>
<feature type="domain" description="PAC" evidence="2">
    <location>
        <begin position="504"/>
        <end position="557"/>
    </location>
</feature>
<feature type="domain" description="PAC" evidence="2">
    <location>
        <begin position="374"/>
        <end position="426"/>
    </location>
</feature>
<dbReference type="PROSITE" id="PS50112">
    <property type="entry name" value="PAS"/>
    <property type="match status" value="5"/>
</dbReference>
<dbReference type="InterPro" id="IPR029016">
    <property type="entry name" value="GAF-like_dom_sf"/>
</dbReference>
<dbReference type="SMART" id="SM00086">
    <property type="entry name" value="PAC"/>
    <property type="match status" value="7"/>
</dbReference>
<dbReference type="Gene3D" id="2.10.70.100">
    <property type="match status" value="1"/>
</dbReference>
<feature type="domain" description="PAS" evidence="1">
    <location>
        <begin position="176"/>
        <end position="247"/>
    </location>
</feature>
<evidence type="ECO:0000313" key="6">
    <source>
        <dbReference type="Proteomes" id="UP000530571"/>
    </source>
</evidence>
<organism evidence="5 6">
    <name type="scientific">Martelella radicis</name>
    <dbReference type="NCBI Taxonomy" id="1397476"/>
    <lineage>
        <taxon>Bacteria</taxon>
        <taxon>Pseudomonadati</taxon>
        <taxon>Pseudomonadota</taxon>
        <taxon>Alphaproteobacteria</taxon>
        <taxon>Hyphomicrobiales</taxon>
        <taxon>Aurantimonadaceae</taxon>
        <taxon>Martelella</taxon>
    </lineage>
</organism>
<dbReference type="PANTHER" id="PTHR44757:SF4">
    <property type="entry name" value="DIGUANYLATE CYCLASE DGCE-RELATED"/>
    <property type="match status" value="1"/>
</dbReference>
<dbReference type="Pfam" id="PF08447">
    <property type="entry name" value="PAS_3"/>
    <property type="match status" value="4"/>
</dbReference>
<dbReference type="RefSeq" id="WP_183488831.1">
    <property type="nucleotide sequence ID" value="NZ_JACIDZ010000013.1"/>
</dbReference>
<dbReference type="InterPro" id="IPR001610">
    <property type="entry name" value="PAC"/>
</dbReference>
<dbReference type="Pfam" id="PF00563">
    <property type="entry name" value="EAL"/>
    <property type="match status" value="1"/>
</dbReference>
<dbReference type="InterPro" id="IPR043128">
    <property type="entry name" value="Rev_trsase/Diguanyl_cyclase"/>
</dbReference>
<dbReference type="InterPro" id="IPR029787">
    <property type="entry name" value="Nucleotide_cyclase"/>
</dbReference>
<feature type="domain" description="PAS" evidence="1">
    <location>
        <begin position="719"/>
        <end position="756"/>
    </location>
</feature>
<dbReference type="InterPro" id="IPR000014">
    <property type="entry name" value="PAS"/>
</dbReference>
<dbReference type="GO" id="GO:0003824">
    <property type="term" value="F:catalytic activity"/>
    <property type="evidence" value="ECO:0007669"/>
    <property type="project" value="UniProtKB-ARBA"/>
</dbReference>
<dbReference type="Proteomes" id="UP000530571">
    <property type="component" value="Unassembled WGS sequence"/>
</dbReference>
<dbReference type="PROSITE" id="PS50883">
    <property type="entry name" value="EAL"/>
    <property type="match status" value="1"/>
</dbReference>
<dbReference type="Pfam" id="PF00989">
    <property type="entry name" value="PAS"/>
    <property type="match status" value="1"/>
</dbReference>
<gene>
    <name evidence="5" type="ORF">GGR30_003548</name>
</gene>
<dbReference type="Pfam" id="PF01590">
    <property type="entry name" value="GAF"/>
    <property type="match status" value="1"/>
</dbReference>
<dbReference type="InterPro" id="IPR001633">
    <property type="entry name" value="EAL_dom"/>
</dbReference>
<dbReference type="Gene3D" id="3.20.20.450">
    <property type="entry name" value="EAL domain"/>
    <property type="match status" value="1"/>
</dbReference>
<evidence type="ECO:0000259" key="1">
    <source>
        <dbReference type="PROSITE" id="PS50112"/>
    </source>
</evidence>
<dbReference type="Gene3D" id="3.30.70.270">
    <property type="match status" value="1"/>
</dbReference>
<feature type="domain" description="PAC" evidence="2">
    <location>
        <begin position="889"/>
        <end position="941"/>
    </location>
</feature>
<evidence type="ECO:0000313" key="5">
    <source>
        <dbReference type="EMBL" id="MBB4123600.1"/>
    </source>
</evidence>
<dbReference type="Pfam" id="PF00990">
    <property type="entry name" value="GGDEF"/>
    <property type="match status" value="1"/>
</dbReference>
<dbReference type="InterPro" id="IPR035965">
    <property type="entry name" value="PAS-like_dom_sf"/>
</dbReference>
<dbReference type="Gene3D" id="3.30.450.40">
    <property type="match status" value="1"/>
</dbReference>
<feature type="domain" description="PAS" evidence="1">
    <location>
        <begin position="942"/>
        <end position="1015"/>
    </location>
</feature>
<comment type="caution">
    <text evidence="5">The sequence shown here is derived from an EMBL/GenBank/DDBJ whole genome shotgun (WGS) entry which is preliminary data.</text>
</comment>
<dbReference type="SMART" id="SM00267">
    <property type="entry name" value="GGDEF"/>
    <property type="match status" value="1"/>
</dbReference>
<dbReference type="PROSITE" id="PS50887">
    <property type="entry name" value="GGDEF"/>
    <property type="match status" value="1"/>
</dbReference>
<dbReference type="CDD" id="cd00130">
    <property type="entry name" value="PAS"/>
    <property type="match status" value="7"/>
</dbReference>
<dbReference type="NCBIfam" id="TIGR00229">
    <property type="entry name" value="sensory_box"/>
    <property type="match status" value="5"/>
</dbReference>
<dbReference type="InterPro" id="IPR013767">
    <property type="entry name" value="PAS_fold"/>
</dbReference>
<sequence>MSGETASCDETEKARLAALRRLKVMDTPPEVQFDALARAASRVCETPMSAITLIDQDRQWLKASIGLSGIDETERRNSFCTYTIEGDSLLEVEDTTSDSRFSRNAFVVREPGIRFYAGAPLKLSGGESVGSLCVFDTTPRRLSEAQKETLNDLAEAASRALEARRATLQENRLVALAAQTQSILKHSPDAILTVDLEDRITQWNLAAERLFGYSAEEATGASIGIIIGAESERDIRYLELERAGNAPPVRATRIHRNGTKIPVLVSIGPVVSEEGEIVGATEIIRDISDIVSRERELASAEGRVRRLYEATPAMLYSVDLAGTLLSASDRWLDIMAYRREYVVGRKLADFMTERSARLFQAELLPLLYSEGHFEEAEGQIITRDGVVLDVMISAVLERRGSSETVRSIGIMENISDRRKIERVLRSERTRLNQIIQTTHAGTWEWNVATGENRVNAMWATMLGYTPAELEPVTIETFKELVHPDDRGVLNSCIEAHLSGTESRFAAEIRMRHKAGHWLWVASSGQLLTTLEQGQPEWMFGTHQDITERKNKEEDLRLSKEFLDRIGQVAGVGGWEVDLVNSAIHWSDKTCQIHEVEPGFKPDLDVAIDFFAPKSQPVIQAAVEHAISTGEGYDLELQLVTAKGRLIWVRAVGTAEFEDGKAVRLIGSFQDISEAIKRRKDVEDINQRFAVASENGRVGIWDADLLTGKTLYSDIWLAQIGYERNELSDDGMLWKSFIHPDDIERVREANEAHLRGDAPYFEEEFRFRHKDGRWIWILDRGLITERDSDGNAVRMIGTHIDITTQKEQEAERLLLGERMAIATDNGGIGIWELDLDTQAARWDDWMYRLYGLPVDTPGSLVDLWHRYTYPEDAERVQQAVRRAIENDDLMDEEYRVIWPDGSIHHLHASARRVAGVDGGPDRFIGATWDVTEERQLALDLAEQHELMHVTLKSIGDAVITTDADGNIRWLNPIAEKMTGWSAGQALGQPSHNVFNIVHEETRKPALDPLRTCLELGEVVGLPEDTLLISRDGYQYGIEDSCAPIRNQDGEILGAVLVFHDVSEQRRLSREMSYRASHDQLTGLINRSEFDRRMDSAYENVKNGDPGAALLFIDLDRFKIINDSCGHAVGDQLLVDISELMRSVIRAGDSLARLGGDEFAAIIENCSDEMAITIAEKICKAVAGYLLVHDEKHYRVGASIGVSMIEHSSASTAAILQEADAACYAAKEGGRNRVHVWQQNDKAIEARLGQTSWVARIEQALEEDGFVLYGQKIVPFDGQHDGKTHVELLLRMLDENGGIIPPSAFLPASERFNLATRIDRWVLEHGLQCMASARVGGSSVVSVNVSGQSVGDRSFHRFALELLHSTSDELRRSLCLEITETTVISNMAEAVEFIEAVRELGVMIALDDFGAGSASFNYLKNFSVDFLKIDGQFSQGLLNHPIDEASIRCFIDMARILGIQTVAEYVSDKKIADRLRAMGVDFAQGYFYHVPEPVANLKL</sequence>
<dbReference type="InterPro" id="IPR035919">
    <property type="entry name" value="EAL_sf"/>
</dbReference>
<dbReference type="CDD" id="cd01948">
    <property type="entry name" value="EAL"/>
    <property type="match status" value="1"/>
</dbReference>
<feature type="domain" description="PAC" evidence="2">
    <location>
        <begin position="1020"/>
        <end position="1072"/>
    </location>
</feature>
<feature type="domain" description="GGDEF" evidence="4">
    <location>
        <begin position="1104"/>
        <end position="1237"/>
    </location>
</feature>
<proteinExistence type="predicted"/>
<feature type="domain" description="PAC" evidence="2">
    <location>
        <begin position="245"/>
        <end position="299"/>
    </location>
</feature>
<evidence type="ECO:0000259" key="3">
    <source>
        <dbReference type="PROSITE" id="PS50883"/>
    </source>
</evidence>